<dbReference type="Gene3D" id="3.40.50.300">
    <property type="entry name" value="P-loop containing nucleotide triphosphate hydrolases"/>
    <property type="match status" value="1"/>
</dbReference>
<evidence type="ECO:0000256" key="3">
    <source>
        <dbReference type="ARBA" id="ARBA00022777"/>
    </source>
</evidence>
<dbReference type="SMR" id="A0A6N4SMB5"/>
<gene>
    <name evidence="5" type="ordered locus">CHU_0107</name>
</gene>
<name>A0A6N4SMB5_CYTH3</name>
<dbReference type="BRENDA" id="2.7.4.1">
    <property type="organism ID" value="7214"/>
</dbReference>
<dbReference type="AlphaFoldDB" id="A0A6N4SMB5"/>
<dbReference type="GO" id="GO:0008976">
    <property type="term" value="F:polyphosphate kinase activity"/>
    <property type="evidence" value="ECO:0007669"/>
    <property type="project" value="InterPro"/>
</dbReference>
<organism evidence="5 6">
    <name type="scientific">Cytophaga hutchinsonii (strain ATCC 33406 / DSM 1761 / CIP 103989 / NBRC 15051 / NCIMB 9469 / D465)</name>
    <dbReference type="NCBI Taxonomy" id="269798"/>
    <lineage>
        <taxon>Bacteria</taxon>
        <taxon>Pseudomonadati</taxon>
        <taxon>Bacteroidota</taxon>
        <taxon>Cytophagia</taxon>
        <taxon>Cytophagales</taxon>
        <taxon>Cytophagaceae</taxon>
        <taxon>Cytophaga</taxon>
    </lineage>
</organism>
<dbReference type="KEGG" id="chu:CHU_0107"/>
<dbReference type="InterPro" id="IPR022488">
    <property type="entry name" value="PPK2-related"/>
</dbReference>
<accession>A0A6N4SMB5</accession>
<keyword evidence="3" id="KW-0418">Kinase</keyword>
<evidence type="ECO:0000256" key="2">
    <source>
        <dbReference type="ARBA" id="ARBA00022679"/>
    </source>
</evidence>
<proteinExistence type="inferred from homology"/>
<dbReference type="Pfam" id="PF03976">
    <property type="entry name" value="PPK2"/>
    <property type="match status" value="1"/>
</dbReference>
<evidence type="ECO:0000313" key="6">
    <source>
        <dbReference type="Proteomes" id="UP000001822"/>
    </source>
</evidence>
<evidence type="ECO:0000313" key="5">
    <source>
        <dbReference type="EMBL" id="ABG57400.1"/>
    </source>
</evidence>
<protein>
    <submittedName>
        <fullName evidence="5">Polyphosphate:AMP phosphotransferase</fullName>
        <ecNumber evidence="5">2.7.4.-</ecNumber>
    </submittedName>
</protein>
<reference evidence="5 6" key="1">
    <citation type="journal article" date="2007" name="Appl. Environ. Microbiol.">
        <title>Genome sequence of the cellulolytic gliding bacterium Cytophaga hutchinsonii.</title>
        <authorList>
            <person name="Xie G."/>
            <person name="Bruce D.C."/>
            <person name="Challacombe J.F."/>
            <person name="Chertkov O."/>
            <person name="Detter J.C."/>
            <person name="Gilna P."/>
            <person name="Han C.S."/>
            <person name="Lucas S."/>
            <person name="Misra M."/>
            <person name="Myers G.L."/>
            <person name="Richardson P."/>
            <person name="Tapia R."/>
            <person name="Thayer N."/>
            <person name="Thompson L.S."/>
            <person name="Brettin T.S."/>
            <person name="Henrissat B."/>
            <person name="Wilson D.B."/>
            <person name="McBride M.J."/>
        </authorList>
    </citation>
    <scope>NUCLEOTIDE SEQUENCE [LARGE SCALE GENOMIC DNA]</scope>
    <source>
        <strain evidence="6">ATCC 33406 / DSM 1761 / CIP 103989 / NBRC 15051 / NCIMB 9469 / D465</strain>
    </source>
</reference>
<keyword evidence="2 5" id="KW-0808">Transferase</keyword>
<dbReference type="OrthoDB" id="9775224at2"/>
<dbReference type="EMBL" id="CP000383">
    <property type="protein sequence ID" value="ABG57400.1"/>
    <property type="molecule type" value="Genomic_DNA"/>
</dbReference>
<evidence type="ECO:0000259" key="4">
    <source>
        <dbReference type="Pfam" id="PF03976"/>
    </source>
</evidence>
<dbReference type="EC" id="2.7.4.-" evidence="5"/>
<dbReference type="NCBIfam" id="TIGR03709">
    <property type="entry name" value="PPK2_rel_1"/>
    <property type="match status" value="1"/>
</dbReference>
<comment type="similarity">
    <text evidence="1">Belongs to the polyphosphate kinase 2 (PPK2) family. Class I subfamily.</text>
</comment>
<evidence type="ECO:0000256" key="1">
    <source>
        <dbReference type="ARBA" id="ARBA00009924"/>
    </source>
</evidence>
<dbReference type="PANTHER" id="PTHR34383:SF3">
    <property type="entry name" value="POLYPHOSPHATE:AMP PHOSPHOTRANSFERASE"/>
    <property type="match status" value="1"/>
</dbReference>
<dbReference type="Proteomes" id="UP000001822">
    <property type="component" value="Chromosome"/>
</dbReference>
<dbReference type="GO" id="GO:0006797">
    <property type="term" value="P:polyphosphate metabolic process"/>
    <property type="evidence" value="ECO:0007669"/>
    <property type="project" value="InterPro"/>
</dbReference>
<feature type="domain" description="Polyphosphate kinase-2-related" evidence="4">
    <location>
        <begin position="39"/>
        <end position="275"/>
    </location>
</feature>
<dbReference type="PIRSF" id="PIRSF028756">
    <property type="entry name" value="PPK2_prd"/>
    <property type="match status" value="1"/>
</dbReference>
<dbReference type="InterPro" id="IPR027417">
    <property type="entry name" value="P-loop_NTPase"/>
</dbReference>
<dbReference type="SUPFAM" id="SSF52540">
    <property type="entry name" value="P-loop containing nucleoside triphosphate hydrolases"/>
    <property type="match status" value="1"/>
</dbReference>
<keyword evidence="6" id="KW-1185">Reference proteome</keyword>
<dbReference type="InterPro" id="IPR022300">
    <property type="entry name" value="PPK2-rel_1"/>
</dbReference>
<dbReference type="RefSeq" id="WP_011583516.1">
    <property type="nucleotide sequence ID" value="NC_008255.1"/>
</dbReference>
<sequence>MATDFSKLSKYVETLRVKPKQSIDLKKDFDTDYDHKMLTKEEGEELLNLGISKLSEIQEKLYASGTKSVLIVFQAMDAAGKDGTVKHIMTGLNPQGVKVTSFKVPSKIELSHDYLWRHYVALPATGEIGIFNRSHYENVLVTRVHPEYLLSEQTSGVTAIEQVNQKFWDKRFQQINNFEQHISENGTIVLKFFLHVSKKEQKKRFIERIELDTKNWKFSTGDLKERAHWKDYRNAYEDMLANTSTKQAPWFVIPADDKWFTRLLIAEIICTELEKLNLTFPTVSLEQKAELEKAKAELVAEKSSD</sequence>
<dbReference type="InterPro" id="IPR016898">
    <property type="entry name" value="Polyphosphate_phosphotransfera"/>
</dbReference>
<dbReference type="PANTHER" id="PTHR34383">
    <property type="entry name" value="POLYPHOSPHATE:AMP PHOSPHOTRANSFERASE-RELATED"/>
    <property type="match status" value="1"/>
</dbReference>